<gene>
    <name evidence="4" type="primary">Acey_s0304.g1935</name>
    <name evidence="4" type="synonym">Acey-C35D10.5</name>
    <name evidence="4" type="ORF">Y032_0304g1935</name>
</gene>
<dbReference type="Proteomes" id="UP000024635">
    <property type="component" value="Unassembled WGS sequence"/>
</dbReference>
<accession>A0A016S3D0</accession>
<dbReference type="PANTHER" id="PTHR12184:SF1">
    <property type="entry name" value="UBIQUINOL-CYTOCHROME-C REDUCTASE COMPLEX ASSEMBLY FACTOR 1"/>
    <property type="match status" value="1"/>
</dbReference>
<keyword evidence="5" id="KW-1185">Reference proteome</keyword>
<dbReference type="STRING" id="53326.A0A016S3D0"/>
<dbReference type="AlphaFoldDB" id="A0A016S3D0"/>
<evidence type="ECO:0000313" key="4">
    <source>
        <dbReference type="EMBL" id="EYB85133.1"/>
    </source>
</evidence>
<name>A0A016S3D0_9BILA</name>
<sequence>MASTILTCTVRSRRVLFEAADGSPPLTPTVHANLREIAPFSTKIAGDVGNCDRGVENYLSMRNCGVFCEHVTSVDEVAQNLLSAPPSRLPRVLVRLRAAWKNRMSKNALDPTLKNLLDTASAQLYYNCANNYDYEKLCEAFGLPDYMSSWYKLTLMHCWMVLMRMHVSLDAQAYLRLQRSMLATMWLDVDTRLKIVGEELKQTLTSQSDLKSMHGLHLQTFLEYDEGFLADDRVFAGAVWRCLYLSRPCDPIHVLRAIAYMRSTIAWLDTLDLNEIMVDGIKEWKQLKPRDAVQESKTGTATEVPERNEKAEARAT</sequence>
<evidence type="ECO:0000313" key="5">
    <source>
        <dbReference type="Proteomes" id="UP000024635"/>
    </source>
</evidence>
<evidence type="ECO:0000256" key="2">
    <source>
        <dbReference type="SAM" id="MobiDB-lite"/>
    </source>
</evidence>
<dbReference type="GO" id="GO:0005739">
    <property type="term" value="C:mitochondrion"/>
    <property type="evidence" value="ECO:0007669"/>
    <property type="project" value="TreeGrafter"/>
</dbReference>
<dbReference type="EMBL" id="JARK01001640">
    <property type="protein sequence ID" value="EYB85133.1"/>
    <property type="molecule type" value="Genomic_DNA"/>
</dbReference>
<organism evidence="4 5">
    <name type="scientific">Ancylostoma ceylanicum</name>
    <dbReference type="NCBI Taxonomy" id="53326"/>
    <lineage>
        <taxon>Eukaryota</taxon>
        <taxon>Metazoa</taxon>
        <taxon>Ecdysozoa</taxon>
        <taxon>Nematoda</taxon>
        <taxon>Chromadorea</taxon>
        <taxon>Rhabditida</taxon>
        <taxon>Rhabditina</taxon>
        <taxon>Rhabditomorpha</taxon>
        <taxon>Strongyloidea</taxon>
        <taxon>Ancylostomatidae</taxon>
        <taxon>Ancylostomatinae</taxon>
        <taxon>Ancylostoma</taxon>
    </lineage>
</organism>
<dbReference type="OrthoDB" id="4007at2759"/>
<comment type="caution">
    <text evidence="4">The sequence shown here is derived from an EMBL/GenBank/DDBJ whole genome shotgun (WGS) entry which is preliminary data.</text>
</comment>
<dbReference type="Pfam" id="PF03981">
    <property type="entry name" value="Ubiq_cyt_C_chap"/>
    <property type="match status" value="1"/>
</dbReference>
<reference evidence="5" key="1">
    <citation type="journal article" date="2015" name="Nat. Genet.">
        <title>The genome and transcriptome of the zoonotic hookworm Ancylostoma ceylanicum identify infection-specific gene families.</title>
        <authorList>
            <person name="Schwarz E.M."/>
            <person name="Hu Y."/>
            <person name="Antoshechkin I."/>
            <person name="Miller M.M."/>
            <person name="Sternberg P.W."/>
            <person name="Aroian R.V."/>
        </authorList>
    </citation>
    <scope>NUCLEOTIDE SEQUENCE</scope>
    <source>
        <strain evidence="5">HY135</strain>
    </source>
</reference>
<dbReference type="InterPro" id="IPR007129">
    <property type="entry name" value="Ubiqinol_cyt_c_chaperone_CPB3"/>
</dbReference>
<protein>
    <recommendedName>
        <fullName evidence="3">Ubiquinol-cytochrome c chaperone domain-containing protein</fullName>
    </recommendedName>
</protein>
<dbReference type="GO" id="GO:0034551">
    <property type="term" value="P:mitochondrial respiratory chain complex III assembly"/>
    <property type="evidence" value="ECO:0007669"/>
    <property type="project" value="TreeGrafter"/>
</dbReference>
<comment type="similarity">
    <text evidence="1">Belongs to the CBP3 family.</text>
</comment>
<feature type="compositionally biased region" description="Basic and acidic residues" evidence="2">
    <location>
        <begin position="304"/>
        <end position="316"/>
    </location>
</feature>
<evidence type="ECO:0000256" key="1">
    <source>
        <dbReference type="ARBA" id="ARBA00006407"/>
    </source>
</evidence>
<feature type="domain" description="Ubiquinol-cytochrome c chaperone" evidence="3">
    <location>
        <begin position="139"/>
        <end position="281"/>
    </location>
</feature>
<evidence type="ECO:0000259" key="3">
    <source>
        <dbReference type="Pfam" id="PF03981"/>
    </source>
</evidence>
<feature type="region of interest" description="Disordered" evidence="2">
    <location>
        <begin position="288"/>
        <end position="316"/>
    </location>
</feature>
<dbReference type="PANTHER" id="PTHR12184">
    <property type="entry name" value="UBIQUINOL-CYTOCHROME C REDUCTASE COMPLEX ASSEMBLY FACTOR 1 FAMILY MEMBER"/>
    <property type="match status" value="1"/>
</dbReference>
<dbReference type="InterPro" id="IPR021150">
    <property type="entry name" value="Ubiq_cyt_c_chap"/>
</dbReference>
<proteinExistence type="inferred from homology"/>